<sequence length="60" mass="7066">MLLNIQIFYFARICLLRLWMIRVWLLITTMVWWRLGQSLFARFGVVLVGTGGGTCDEWTV</sequence>
<organism evidence="2 3">
    <name type="scientific">Sorangium cellulosum</name>
    <name type="common">Polyangium cellulosum</name>
    <dbReference type="NCBI Taxonomy" id="56"/>
    <lineage>
        <taxon>Bacteria</taxon>
        <taxon>Pseudomonadati</taxon>
        <taxon>Myxococcota</taxon>
        <taxon>Polyangia</taxon>
        <taxon>Polyangiales</taxon>
        <taxon>Polyangiaceae</taxon>
        <taxon>Sorangium</taxon>
    </lineage>
</organism>
<dbReference type="EMBL" id="JELX01000458">
    <property type="protein sequence ID" value="KYF65167.1"/>
    <property type="molecule type" value="Genomic_DNA"/>
</dbReference>
<name>A0A150QB01_SORCE</name>
<feature type="transmembrane region" description="Helical" evidence="1">
    <location>
        <begin position="6"/>
        <end position="33"/>
    </location>
</feature>
<comment type="caution">
    <text evidence="2">The sequence shown here is derived from an EMBL/GenBank/DDBJ whole genome shotgun (WGS) entry which is preliminary data.</text>
</comment>
<reference evidence="2 3" key="1">
    <citation type="submission" date="2014-02" db="EMBL/GenBank/DDBJ databases">
        <title>The small core and large imbalanced accessory genome model reveals a collaborative survival strategy of Sorangium cellulosum strains in nature.</title>
        <authorList>
            <person name="Han K."/>
            <person name="Peng R."/>
            <person name="Blom J."/>
            <person name="Li Y.-Z."/>
        </authorList>
    </citation>
    <scope>NUCLEOTIDE SEQUENCE [LARGE SCALE GENOMIC DNA]</scope>
    <source>
        <strain evidence="2 3">So0157-18</strain>
    </source>
</reference>
<keyword evidence="1" id="KW-1133">Transmembrane helix</keyword>
<dbReference type="AlphaFoldDB" id="A0A150QB01"/>
<evidence type="ECO:0000313" key="3">
    <source>
        <dbReference type="Proteomes" id="UP000075604"/>
    </source>
</evidence>
<keyword evidence="1" id="KW-0812">Transmembrane</keyword>
<protein>
    <submittedName>
        <fullName evidence="2">Uncharacterized protein</fullName>
    </submittedName>
</protein>
<gene>
    <name evidence="2" type="ORF">BE04_10395</name>
</gene>
<accession>A0A150QB01</accession>
<evidence type="ECO:0000256" key="1">
    <source>
        <dbReference type="SAM" id="Phobius"/>
    </source>
</evidence>
<proteinExistence type="predicted"/>
<evidence type="ECO:0000313" key="2">
    <source>
        <dbReference type="EMBL" id="KYF65167.1"/>
    </source>
</evidence>
<dbReference type="Proteomes" id="UP000075604">
    <property type="component" value="Unassembled WGS sequence"/>
</dbReference>
<keyword evidence="1" id="KW-0472">Membrane</keyword>